<keyword evidence="1" id="KW-0472">Membrane</keyword>
<dbReference type="AlphaFoldDB" id="F7ZGN7"/>
<organism evidence="2 3">
    <name type="scientific">Roseobacter litoralis (strain ATCC 49566 / DSM 6996 / JCM 21268 / NBRC 15278 / OCh 149)</name>
    <dbReference type="NCBI Taxonomy" id="391595"/>
    <lineage>
        <taxon>Bacteria</taxon>
        <taxon>Pseudomonadati</taxon>
        <taxon>Pseudomonadota</taxon>
        <taxon>Alphaproteobacteria</taxon>
        <taxon>Rhodobacterales</taxon>
        <taxon>Roseobacteraceae</taxon>
        <taxon>Roseobacter</taxon>
    </lineage>
</organism>
<feature type="transmembrane region" description="Helical" evidence="1">
    <location>
        <begin position="34"/>
        <end position="56"/>
    </location>
</feature>
<dbReference type="KEGG" id="rli:RLO149_c003070"/>
<reference evidence="2 3" key="1">
    <citation type="journal article" date="2011" name="BMC Genomics">
        <title>Comparative genome analysis and genome-guided physiological analysis of Roseobacter litoralis.</title>
        <authorList>
            <person name="Kalhoefer D."/>
            <person name="Thole S."/>
            <person name="Voget S."/>
            <person name="Lehmann R."/>
            <person name="Liesegang H."/>
            <person name="Wollher A."/>
            <person name="Daniel R."/>
            <person name="Simon M."/>
            <person name="Brinkhoff T."/>
        </authorList>
    </citation>
    <scope>NUCLEOTIDE SEQUENCE [LARGE SCALE GENOMIC DNA]</scope>
    <source>
        <strain evidence="3">ATCC 49566 / DSM 6996 / JCM 21268 / NBRC 15278 / OCh 149</strain>
    </source>
</reference>
<keyword evidence="1" id="KW-0812">Transmembrane</keyword>
<evidence type="ECO:0000313" key="2">
    <source>
        <dbReference type="EMBL" id="AEI92337.1"/>
    </source>
</evidence>
<accession>F7ZGN7</accession>
<evidence type="ECO:0000256" key="1">
    <source>
        <dbReference type="SAM" id="Phobius"/>
    </source>
</evidence>
<dbReference type="eggNOG" id="ENOG5032P1D">
    <property type="taxonomic scope" value="Bacteria"/>
</dbReference>
<protein>
    <submittedName>
        <fullName evidence="2">Uncharacterized protein</fullName>
    </submittedName>
</protein>
<sequence>MFFELIGTIIAGVAMALLVWAVNRTLLKGRLPSWLVPVSAGLAMIVATISSEYGWFARTQANMPEGFVVAQSVEEQVFYRPWTYAVPYVSRFVAVDQATMRKHAEQPGQRIVDLVFYGRWARTAKVPVLFDCTQSRRADIIDGVEFGDNGEALGVDWIAVSASDPILRVACEEV</sequence>
<evidence type="ECO:0000313" key="3">
    <source>
        <dbReference type="Proteomes" id="UP000001353"/>
    </source>
</evidence>
<dbReference type="Proteomes" id="UP000001353">
    <property type="component" value="Chromosome"/>
</dbReference>
<gene>
    <name evidence="2" type="ordered locus">RLO149_c003070</name>
</gene>
<keyword evidence="3" id="KW-1185">Reference proteome</keyword>
<dbReference type="HOGENOM" id="CLU_133118_0_0_5"/>
<dbReference type="OrthoDB" id="8601734at2"/>
<dbReference type="STRING" id="391595.RLO149_c003070"/>
<name>F7ZGN7_ROSLO</name>
<dbReference type="EMBL" id="CP002623">
    <property type="protein sequence ID" value="AEI92337.1"/>
    <property type="molecule type" value="Genomic_DNA"/>
</dbReference>
<dbReference type="RefSeq" id="WP_013960280.1">
    <property type="nucleotide sequence ID" value="NC_015730.1"/>
</dbReference>
<keyword evidence="1" id="KW-1133">Transmembrane helix</keyword>
<proteinExistence type="predicted"/>
<feature type="transmembrane region" description="Helical" evidence="1">
    <location>
        <begin position="6"/>
        <end position="22"/>
    </location>
</feature>